<reference evidence="1" key="1">
    <citation type="journal article" date="2013" name="Genetics">
        <title>The draft genome and transcriptome of Panagrellus redivivus are shaped by the harsh demands of a free-living lifestyle.</title>
        <authorList>
            <person name="Srinivasan J."/>
            <person name="Dillman A.R."/>
            <person name="Macchietto M.G."/>
            <person name="Heikkinen L."/>
            <person name="Lakso M."/>
            <person name="Fracchia K.M."/>
            <person name="Antoshechkin I."/>
            <person name="Mortazavi A."/>
            <person name="Wong G."/>
            <person name="Sternberg P.W."/>
        </authorList>
    </citation>
    <scope>NUCLEOTIDE SEQUENCE [LARGE SCALE GENOMIC DNA]</scope>
    <source>
        <strain evidence="1">MT8872</strain>
    </source>
</reference>
<dbReference type="WBParaSite" id="Pan_g13847.t1">
    <property type="protein sequence ID" value="Pan_g13847.t1"/>
    <property type="gene ID" value="Pan_g13847"/>
</dbReference>
<reference evidence="2" key="2">
    <citation type="submission" date="2020-10" db="UniProtKB">
        <authorList>
            <consortium name="WormBaseParasite"/>
        </authorList>
    </citation>
    <scope>IDENTIFICATION</scope>
</reference>
<sequence>MLGLFAGAQIGFTTTMGHAGTVFRMWTMGMDDGRKDKFGQDFKEKKVVEETMEFRQVLQKRTGMSHGSGVDTIM</sequence>
<proteinExistence type="predicted"/>
<dbReference type="AlphaFoldDB" id="A0A7E4UWZ7"/>
<protein>
    <submittedName>
        <fullName evidence="2">Presequence translocated-associated motor subunit PAM17</fullName>
    </submittedName>
</protein>
<name>A0A7E4UWZ7_PANRE</name>
<dbReference type="Proteomes" id="UP000492821">
    <property type="component" value="Unassembled WGS sequence"/>
</dbReference>
<keyword evidence="1" id="KW-1185">Reference proteome</keyword>
<organism evidence="1 2">
    <name type="scientific">Panagrellus redivivus</name>
    <name type="common">Microworm</name>
    <dbReference type="NCBI Taxonomy" id="6233"/>
    <lineage>
        <taxon>Eukaryota</taxon>
        <taxon>Metazoa</taxon>
        <taxon>Ecdysozoa</taxon>
        <taxon>Nematoda</taxon>
        <taxon>Chromadorea</taxon>
        <taxon>Rhabditida</taxon>
        <taxon>Tylenchina</taxon>
        <taxon>Panagrolaimomorpha</taxon>
        <taxon>Panagrolaimoidea</taxon>
        <taxon>Panagrolaimidae</taxon>
        <taxon>Panagrellus</taxon>
    </lineage>
</organism>
<accession>A0A7E4UWZ7</accession>
<evidence type="ECO:0000313" key="1">
    <source>
        <dbReference type="Proteomes" id="UP000492821"/>
    </source>
</evidence>
<evidence type="ECO:0000313" key="2">
    <source>
        <dbReference type="WBParaSite" id="Pan_g13847.t1"/>
    </source>
</evidence>